<dbReference type="Proteomes" id="UP000428260">
    <property type="component" value="Chromosome"/>
</dbReference>
<keyword evidence="2" id="KW-1185">Reference proteome</keyword>
<gene>
    <name evidence="1" type="ORF">GM418_00580</name>
</gene>
<protein>
    <submittedName>
        <fullName evidence="1">Uncharacterized protein</fullName>
    </submittedName>
</protein>
<dbReference type="KEGG" id="mcos:GM418_00580"/>
<reference evidence="1 2" key="1">
    <citation type="submission" date="2019-11" db="EMBL/GenBank/DDBJ databases">
        <authorList>
            <person name="Zheng R.K."/>
            <person name="Sun C.M."/>
        </authorList>
    </citation>
    <scope>NUCLEOTIDE SEQUENCE [LARGE SCALE GENOMIC DNA]</scope>
    <source>
        <strain evidence="1 2">WC007</strain>
    </source>
</reference>
<proteinExistence type="predicted"/>
<dbReference type="EMBL" id="CP046401">
    <property type="protein sequence ID" value="QGY42201.1"/>
    <property type="molecule type" value="Genomic_DNA"/>
</dbReference>
<dbReference type="RefSeq" id="WP_158862143.1">
    <property type="nucleotide sequence ID" value="NZ_CP046401.1"/>
</dbReference>
<dbReference type="AlphaFoldDB" id="A0A6I6JIV2"/>
<name>A0A6I6JIV2_9BACT</name>
<sequence>MKKLIIPFVYILLLMSTPGCYYAFYPQTGSQLYIETQPETIEVYSDEPEQKYEILGPIAAEVPGDVEAATKYLKKKAAKLGASAVIKVNLSKPTSFPGSTSISGIAVKIKES</sequence>
<accession>A0A6I6JIV2</accession>
<organism evidence="1 2">
    <name type="scientific">Maribellus comscasis</name>
    <dbReference type="NCBI Taxonomy" id="2681766"/>
    <lineage>
        <taxon>Bacteria</taxon>
        <taxon>Pseudomonadati</taxon>
        <taxon>Bacteroidota</taxon>
        <taxon>Bacteroidia</taxon>
        <taxon>Marinilabiliales</taxon>
        <taxon>Prolixibacteraceae</taxon>
        <taxon>Maribellus</taxon>
    </lineage>
</organism>
<evidence type="ECO:0000313" key="2">
    <source>
        <dbReference type="Proteomes" id="UP000428260"/>
    </source>
</evidence>
<evidence type="ECO:0000313" key="1">
    <source>
        <dbReference type="EMBL" id="QGY42201.1"/>
    </source>
</evidence>